<feature type="compositionally biased region" description="Polar residues" evidence="1">
    <location>
        <begin position="274"/>
        <end position="288"/>
    </location>
</feature>
<feature type="region of interest" description="Disordered" evidence="1">
    <location>
        <begin position="211"/>
        <end position="320"/>
    </location>
</feature>
<proteinExistence type="predicted"/>
<feature type="compositionally biased region" description="Polar residues" evidence="1">
    <location>
        <begin position="296"/>
        <end position="305"/>
    </location>
</feature>
<gene>
    <name evidence="4" type="ORF">RRG08_025654</name>
</gene>
<evidence type="ECO:0000256" key="3">
    <source>
        <dbReference type="SAM" id="SignalP"/>
    </source>
</evidence>
<accession>A0AAE0YED7</accession>
<organism evidence="4 5">
    <name type="scientific">Elysia crispata</name>
    <name type="common">lettuce slug</name>
    <dbReference type="NCBI Taxonomy" id="231223"/>
    <lineage>
        <taxon>Eukaryota</taxon>
        <taxon>Metazoa</taxon>
        <taxon>Spiralia</taxon>
        <taxon>Lophotrochozoa</taxon>
        <taxon>Mollusca</taxon>
        <taxon>Gastropoda</taxon>
        <taxon>Heterobranchia</taxon>
        <taxon>Euthyneura</taxon>
        <taxon>Panpulmonata</taxon>
        <taxon>Sacoglossa</taxon>
        <taxon>Placobranchoidea</taxon>
        <taxon>Plakobranchidae</taxon>
        <taxon>Elysia</taxon>
    </lineage>
</organism>
<feature type="chain" id="PRO_5042233193" evidence="3">
    <location>
        <begin position="33"/>
        <end position="320"/>
    </location>
</feature>
<evidence type="ECO:0000313" key="5">
    <source>
        <dbReference type="Proteomes" id="UP001283361"/>
    </source>
</evidence>
<keyword evidence="2" id="KW-1133">Transmembrane helix</keyword>
<protein>
    <submittedName>
        <fullName evidence="4">Uncharacterized protein</fullName>
    </submittedName>
</protein>
<dbReference type="Proteomes" id="UP001283361">
    <property type="component" value="Unassembled WGS sequence"/>
</dbReference>
<feature type="compositionally biased region" description="Low complexity" evidence="1">
    <location>
        <begin position="235"/>
        <end position="252"/>
    </location>
</feature>
<name>A0AAE0YED7_9GAST</name>
<keyword evidence="3" id="KW-0732">Signal</keyword>
<feature type="compositionally biased region" description="Basic and acidic residues" evidence="1">
    <location>
        <begin position="218"/>
        <end position="231"/>
    </location>
</feature>
<evidence type="ECO:0000313" key="4">
    <source>
        <dbReference type="EMBL" id="KAK3742712.1"/>
    </source>
</evidence>
<keyword evidence="5" id="KW-1185">Reference proteome</keyword>
<dbReference type="AlphaFoldDB" id="A0AAE0YED7"/>
<keyword evidence="2" id="KW-0812">Transmembrane</keyword>
<feature type="signal peptide" evidence="3">
    <location>
        <begin position="1"/>
        <end position="32"/>
    </location>
</feature>
<dbReference type="EMBL" id="JAWDGP010006345">
    <property type="protein sequence ID" value="KAK3742712.1"/>
    <property type="molecule type" value="Genomic_DNA"/>
</dbReference>
<evidence type="ECO:0000256" key="2">
    <source>
        <dbReference type="SAM" id="Phobius"/>
    </source>
</evidence>
<sequence length="320" mass="35796">MGESITTTFLLSRVFLWFLAIYMNQIHPGCEATSIAKLDKCTDRSDTPHFCVHNLMCYGHDQYCDPAEDKIQDCLPAENTLEWCIHNYQNALAMPNFQCRYACFVRFNMTQLEPRSPEGDAVPSTQSPVVCYDTTTQKVSRSSEEDSSSVTIPFWGLLLLVIPNCVHLVYWIYLIREKCKKTNKERPSLKTNTTIYRPVNQDQHEVAKLVNVRPAAKLQERQNNRPERDIPQGRGDASSTETSESSGFDSSSQANGSFSTNDGKHQENGHSGPYGQSSSATQVNTPTISRGVPTVLPQQDGTSLGQMVPSGEQYNNGRLQ</sequence>
<comment type="caution">
    <text evidence="4">The sequence shown here is derived from an EMBL/GenBank/DDBJ whole genome shotgun (WGS) entry which is preliminary data.</text>
</comment>
<feature type="transmembrane region" description="Helical" evidence="2">
    <location>
        <begin position="152"/>
        <end position="174"/>
    </location>
</feature>
<keyword evidence="2" id="KW-0472">Membrane</keyword>
<evidence type="ECO:0000256" key="1">
    <source>
        <dbReference type="SAM" id="MobiDB-lite"/>
    </source>
</evidence>
<reference evidence="4" key="1">
    <citation type="journal article" date="2023" name="G3 (Bethesda)">
        <title>A reference genome for the long-term kleptoplast-retaining sea slug Elysia crispata morphotype clarki.</title>
        <authorList>
            <person name="Eastman K.E."/>
            <person name="Pendleton A.L."/>
            <person name="Shaikh M.A."/>
            <person name="Suttiyut T."/>
            <person name="Ogas R."/>
            <person name="Tomko P."/>
            <person name="Gavelis G."/>
            <person name="Widhalm J.R."/>
            <person name="Wisecaver J.H."/>
        </authorList>
    </citation>
    <scope>NUCLEOTIDE SEQUENCE</scope>
    <source>
        <strain evidence="4">ECLA1</strain>
    </source>
</reference>